<dbReference type="InterPro" id="IPR003661">
    <property type="entry name" value="HisK_dim/P_dom"/>
</dbReference>
<keyword evidence="5" id="KW-0418">Kinase</keyword>
<dbReference type="Pfam" id="PF00072">
    <property type="entry name" value="Response_reg"/>
    <property type="match status" value="3"/>
</dbReference>
<dbReference type="RefSeq" id="WP_176353518.1">
    <property type="nucleotide sequence ID" value="NZ_JABWDU010000003.1"/>
</dbReference>
<feature type="transmembrane region" description="Helical" evidence="10">
    <location>
        <begin position="58"/>
        <end position="75"/>
    </location>
</feature>
<evidence type="ECO:0000256" key="5">
    <source>
        <dbReference type="ARBA" id="ARBA00022777"/>
    </source>
</evidence>
<dbReference type="FunFam" id="3.30.565.10:FF:000010">
    <property type="entry name" value="Sensor histidine kinase RcsC"/>
    <property type="match status" value="1"/>
</dbReference>
<accession>A0A7Y6UNF1</accession>
<feature type="domain" description="Histidine kinase" evidence="11">
    <location>
        <begin position="372"/>
        <end position="592"/>
    </location>
</feature>
<dbReference type="SUPFAM" id="SSF52172">
    <property type="entry name" value="CheY-like"/>
    <property type="match status" value="3"/>
</dbReference>
<dbReference type="InterPro" id="IPR001789">
    <property type="entry name" value="Sig_transdc_resp-reg_receiver"/>
</dbReference>
<organism evidence="13 14">
    <name type="scientific">Ensifer oleiphilus</name>
    <dbReference type="NCBI Taxonomy" id="2742698"/>
    <lineage>
        <taxon>Bacteria</taxon>
        <taxon>Pseudomonadati</taxon>
        <taxon>Pseudomonadota</taxon>
        <taxon>Alphaproteobacteria</taxon>
        <taxon>Hyphomicrobiales</taxon>
        <taxon>Rhizobiaceae</taxon>
        <taxon>Sinorhizobium/Ensifer group</taxon>
        <taxon>Ensifer</taxon>
    </lineage>
</organism>
<evidence type="ECO:0000259" key="12">
    <source>
        <dbReference type="PROSITE" id="PS50110"/>
    </source>
</evidence>
<dbReference type="Gene3D" id="3.30.565.10">
    <property type="entry name" value="Histidine kinase-like ATPase, C-terminal domain"/>
    <property type="match status" value="1"/>
</dbReference>
<dbReference type="SMART" id="SM00387">
    <property type="entry name" value="HATPase_c"/>
    <property type="match status" value="1"/>
</dbReference>
<dbReference type="PROSITE" id="PS50109">
    <property type="entry name" value="HIS_KIN"/>
    <property type="match status" value="1"/>
</dbReference>
<dbReference type="SMART" id="SM00388">
    <property type="entry name" value="HisKA"/>
    <property type="match status" value="1"/>
</dbReference>
<dbReference type="SMART" id="SM00448">
    <property type="entry name" value="REC"/>
    <property type="match status" value="3"/>
</dbReference>
<evidence type="ECO:0000313" key="13">
    <source>
        <dbReference type="EMBL" id="NVD39974.1"/>
    </source>
</evidence>
<reference evidence="13 14" key="1">
    <citation type="submission" date="2020-06" db="EMBL/GenBank/DDBJ databases">
        <authorList>
            <person name="Grouzdev D.S."/>
        </authorList>
    </citation>
    <scope>NUCLEOTIDE SEQUENCE [LARGE SCALE GENOMIC DNA]</scope>
    <source>
        <strain evidence="13 14">HO-A22</strain>
    </source>
</reference>
<evidence type="ECO:0000256" key="6">
    <source>
        <dbReference type="ARBA" id="ARBA00023012"/>
    </source>
</evidence>
<evidence type="ECO:0000313" key="14">
    <source>
        <dbReference type="Proteomes" id="UP000520198"/>
    </source>
</evidence>
<evidence type="ECO:0000256" key="8">
    <source>
        <dbReference type="SAM" id="Coils"/>
    </source>
</evidence>
<dbReference type="InterPro" id="IPR029016">
    <property type="entry name" value="GAF-like_dom_sf"/>
</dbReference>
<feature type="domain" description="Response regulatory" evidence="12">
    <location>
        <begin position="915"/>
        <end position="1040"/>
    </location>
</feature>
<keyword evidence="3 7" id="KW-0597">Phosphoprotein</keyword>
<dbReference type="CDD" id="cd16922">
    <property type="entry name" value="HATPase_EvgS-ArcB-TorS-like"/>
    <property type="match status" value="1"/>
</dbReference>
<evidence type="ECO:0000256" key="4">
    <source>
        <dbReference type="ARBA" id="ARBA00022679"/>
    </source>
</evidence>
<comment type="catalytic activity">
    <reaction evidence="1">
        <text>ATP + protein L-histidine = ADP + protein N-phospho-L-histidine.</text>
        <dbReference type="EC" id="2.7.13.3"/>
    </reaction>
</comment>
<dbReference type="Gene3D" id="3.30.450.40">
    <property type="match status" value="1"/>
</dbReference>
<gene>
    <name evidence="13" type="ORF">HT585_13995</name>
</gene>
<feature type="modified residue" description="4-aspartylphosphate" evidence="7">
    <location>
        <position position="696"/>
    </location>
</feature>
<feature type="domain" description="Response regulatory" evidence="12">
    <location>
        <begin position="647"/>
        <end position="760"/>
    </location>
</feature>
<dbReference type="SUPFAM" id="SSF55781">
    <property type="entry name" value="GAF domain-like"/>
    <property type="match status" value="1"/>
</dbReference>
<feature type="modified residue" description="4-aspartylphosphate" evidence="7">
    <location>
        <position position="973"/>
    </location>
</feature>
<dbReference type="CDD" id="cd17546">
    <property type="entry name" value="REC_hyHK_CKI1_RcsC-like"/>
    <property type="match status" value="1"/>
</dbReference>
<dbReference type="Proteomes" id="UP000520198">
    <property type="component" value="Unassembled WGS sequence"/>
</dbReference>
<dbReference type="InterPro" id="IPR005467">
    <property type="entry name" value="His_kinase_dom"/>
</dbReference>
<dbReference type="AlphaFoldDB" id="A0A7Y6UNF1"/>
<sequence length="1042" mass="113785">MTTASAEKSAPWIYALLAILVVLPFTADLMLPLGTAVWVVYILAAAVSFFAWRQEVPIIVALVSTILIVIGYFLAPSGVSESLAQINRSLCVATIWVLAATGFAFIRNKTEVRRQEWLQEGQVGLARRIAGEQTIDQLSDNVLDYLTSFLGAQSAAIFIRKDATFCRKASFGVPDDAPVPQSVAIGDGLIGQVAKDGKTITLTAVPENYLYVGSGLGRAVPRNLLMFAAQDNGVVNAVLEFGFLNDNQTDAAALVERLSPMIGIAIRSVEYRESLRDLLEETREQAAELQAQSDEMRAANDELEAQSRSLQDSQSRLELQQTELEQNNAQLERQTRELEAQRDDLAGAKLVLQQQARDLEKGSRYKSEFLSNMSHELRTPLNSLLILAQLLADNKAGNLSAEQVKFANTIKSSGNDLLLLINDILDISKIEAGQVEVQPRSVAIADIVGKLKGMFETTAVEKGLKLRTDIQPQTPATVVTDPLRLEQILKNFLSNAIKFTHSGEVALAIEKSGGRHIAFSVRDTGIGISEEHQQAIFEPFRQADGTISRRYGGTGLGLSISRELGTMLGGRIEVESLEGKGSTFKLVLPLELEAAVPMPTRASVVARPTITHTPPLQARSSQEGSTISSPPKLIPDDRGKLTAGGRVMLAVEDDATFAEILYDLAHELGFQCIVAGTAEDGVILARQYLPHAIILDIGLPDHTGLFVLDRLKHDLRTRHIPVHVVSASDYVRRARALGAAGYTLKPVKREELVQALEGLEHKMLEPVRRVLVVEDDATQLESVQLLLGSRNVSTVGAKTAAECLAKLRGETFDCMVLDLTLPDASGLDVLDELSQDSSIAFPPVIVYTGRDITPDDELRLRRYAKSIIIKGAKSPERLLDEVTLFLHQVVSTLPNQQQEMLAKSLNRDEAVQGRRILIVEDDVRNVYALTSIFETHGASVTIARNGLEALKAIDEGQQQGTGTGSPFDLVLMDVMMPEMDGLTAVREIRRRPGLNSLPIIMLTAKAMPQDQQQSIDAGANDYLAKPLDVDKLLSLARVWISR</sequence>
<feature type="coiled-coil region" evidence="8">
    <location>
        <begin position="272"/>
        <end position="351"/>
    </location>
</feature>
<dbReference type="InterPro" id="IPR036097">
    <property type="entry name" value="HisK_dim/P_sf"/>
</dbReference>
<dbReference type="SUPFAM" id="SSF47384">
    <property type="entry name" value="Homodimeric domain of signal transducing histidine kinase"/>
    <property type="match status" value="1"/>
</dbReference>
<proteinExistence type="predicted"/>
<evidence type="ECO:0000256" key="2">
    <source>
        <dbReference type="ARBA" id="ARBA00012438"/>
    </source>
</evidence>
<dbReference type="SUPFAM" id="SSF55874">
    <property type="entry name" value="ATPase domain of HSP90 chaperone/DNA topoisomerase II/histidine kinase"/>
    <property type="match status" value="1"/>
</dbReference>
<feature type="transmembrane region" description="Helical" evidence="10">
    <location>
        <begin position="36"/>
        <end position="52"/>
    </location>
</feature>
<evidence type="ECO:0000256" key="9">
    <source>
        <dbReference type="SAM" id="MobiDB-lite"/>
    </source>
</evidence>
<keyword evidence="6" id="KW-0902">Two-component regulatory system</keyword>
<dbReference type="PRINTS" id="PR00344">
    <property type="entry name" value="BCTRLSENSOR"/>
</dbReference>
<feature type="region of interest" description="Disordered" evidence="9">
    <location>
        <begin position="613"/>
        <end position="635"/>
    </location>
</feature>
<keyword evidence="8" id="KW-0175">Coiled coil</keyword>
<dbReference type="GO" id="GO:0000155">
    <property type="term" value="F:phosphorelay sensor kinase activity"/>
    <property type="evidence" value="ECO:0007669"/>
    <property type="project" value="InterPro"/>
</dbReference>
<dbReference type="InterPro" id="IPR004358">
    <property type="entry name" value="Sig_transdc_His_kin-like_C"/>
</dbReference>
<keyword evidence="14" id="KW-1185">Reference proteome</keyword>
<dbReference type="Pfam" id="PF00512">
    <property type="entry name" value="HisKA"/>
    <property type="match status" value="1"/>
</dbReference>
<evidence type="ECO:0000256" key="1">
    <source>
        <dbReference type="ARBA" id="ARBA00000085"/>
    </source>
</evidence>
<feature type="compositionally biased region" description="Polar residues" evidence="9">
    <location>
        <begin position="613"/>
        <end position="629"/>
    </location>
</feature>
<comment type="caution">
    <text evidence="13">The sequence shown here is derived from an EMBL/GenBank/DDBJ whole genome shotgun (WGS) entry which is preliminary data.</text>
</comment>
<dbReference type="Gene3D" id="3.40.50.2300">
    <property type="match status" value="3"/>
</dbReference>
<name>A0A7Y6UNF1_9HYPH</name>
<dbReference type="CDD" id="cd00156">
    <property type="entry name" value="REC"/>
    <property type="match status" value="1"/>
</dbReference>
<protein>
    <recommendedName>
        <fullName evidence="2">histidine kinase</fullName>
        <ecNumber evidence="2">2.7.13.3</ecNumber>
    </recommendedName>
</protein>
<evidence type="ECO:0000256" key="10">
    <source>
        <dbReference type="SAM" id="Phobius"/>
    </source>
</evidence>
<evidence type="ECO:0000256" key="3">
    <source>
        <dbReference type="ARBA" id="ARBA00022553"/>
    </source>
</evidence>
<dbReference type="InterPro" id="IPR011006">
    <property type="entry name" value="CheY-like_superfamily"/>
</dbReference>
<dbReference type="PROSITE" id="PS50110">
    <property type="entry name" value="RESPONSE_REGULATORY"/>
    <property type="match status" value="3"/>
</dbReference>
<keyword evidence="10" id="KW-0472">Membrane</keyword>
<feature type="modified residue" description="4-aspartylphosphate" evidence="7">
    <location>
        <position position="818"/>
    </location>
</feature>
<dbReference type="EMBL" id="JABWDU010000003">
    <property type="protein sequence ID" value="NVD39974.1"/>
    <property type="molecule type" value="Genomic_DNA"/>
</dbReference>
<evidence type="ECO:0000256" key="7">
    <source>
        <dbReference type="PROSITE-ProRule" id="PRU00169"/>
    </source>
</evidence>
<dbReference type="InterPro" id="IPR003018">
    <property type="entry name" value="GAF"/>
</dbReference>
<keyword evidence="10" id="KW-1133">Transmembrane helix</keyword>
<dbReference type="InterPro" id="IPR036890">
    <property type="entry name" value="HATPase_C_sf"/>
</dbReference>
<dbReference type="CDD" id="cd00082">
    <property type="entry name" value="HisKA"/>
    <property type="match status" value="1"/>
</dbReference>
<dbReference type="Gene3D" id="1.10.287.130">
    <property type="match status" value="1"/>
</dbReference>
<dbReference type="PANTHER" id="PTHR45339">
    <property type="entry name" value="HYBRID SIGNAL TRANSDUCTION HISTIDINE KINASE J"/>
    <property type="match status" value="1"/>
</dbReference>
<evidence type="ECO:0000259" key="11">
    <source>
        <dbReference type="PROSITE" id="PS50109"/>
    </source>
</evidence>
<keyword evidence="10" id="KW-0812">Transmembrane</keyword>
<dbReference type="PANTHER" id="PTHR45339:SF1">
    <property type="entry name" value="HYBRID SIGNAL TRANSDUCTION HISTIDINE KINASE J"/>
    <property type="match status" value="1"/>
</dbReference>
<dbReference type="EC" id="2.7.13.3" evidence="2"/>
<feature type="transmembrane region" description="Helical" evidence="10">
    <location>
        <begin position="12"/>
        <end position="31"/>
    </location>
</feature>
<dbReference type="Pfam" id="PF13185">
    <property type="entry name" value="GAF_2"/>
    <property type="match status" value="1"/>
</dbReference>
<keyword evidence="4" id="KW-0808">Transferase</keyword>
<dbReference type="Pfam" id="PF02518">
    <property type="entry name" value="HATPase_c"/>
    <property type="match status" value="1"/>
</dbReference>
<dbReference type="InterPro" id="IPR003594">
    <property type="entry name" value="HATPase_dom"/>
</dbReference>
<feature type="domain" description="Response regulatory" evidence="12">
    <location>
        <begin position="769"/>
        <end position="885"/>
    </location>
</feature>